<dbReference type="OrthoDB" id="14727at2"/>
<keyword evidence="3" id="KW-1185">Reference proteome</keyword>
<feature type="signal peptide" evidence="1">
    <location>
        <begin position="1"/>
        <end position="20"/>
    </location>
</feature>
<name>A0A418YED3_9GAMM</name>
<evidence type="ECO:0000313" key="3">
    <source>
        <dbReference type="Proteomes" id="UP000283255"/>
    </source>
</evidence>
<dbReference type="EMBL" id="QZCH01000013">
    <property type="protein sequence ID" value="RJG47515.1"/>
    <property type="molecule type" value="Genomic_DNA"/>
</dbReference>
<accession>A0A418YED3</accession>
<reference evidence="2 3" key="2">
    <citation type="submission" date="2019-01" db="EMBL/GenBank/DDBJ databases">
        <title>Motilimonas pumilus sp. nov., isolated from the gut of sea cucumber (Apostichopus japonicus).</title>
        <authorList>
            <person name="Wang F.-Q."/>
            <person name="Ren L.-H."/>
            <person name="Lin Y.-W."/>
            <person name="Sun G.-H."/>
            <person name="Du Z.-J."/>
            <person name="Zhao J.-X."/>
            <person name="Liu X.-J."/>
            <person name="Liu L.-J."/>
        </authorList>
    </citation>
    <scope>NUCLEOTIDE SEQUENCE [LARGE SCALE GENOMIC DNA]</scope>
    <source>
        <strain evidence="2 3">PLHSC7-2</strain>
    </source>
</reference>
<proteinExistence type="predicted"/>
<keyword evidence="1" id="KW-0732">Signal</keyword>
<gene>
    <name evidence="2" type="ORF">D1Z90_11270</name>
</gene>
<evidence type="ECO:0000313" key="2">
    <source>
        <dbReference type="EMBL" id="RJG47515.1"/>
    </source>
</evidence>
<protein>
    <submittedName>
        <fullName evidence="2">CopG family transcriptional regulator</fullName>
    </submittedName>
</protein>
<dbReference type="Pfam" id="PF04214">
    <property type="entry name" value="DUF411"/>
    <property type="match status" value="1"/>
</dbReference>
<comment type="caution">
    <text evidence="2">The sequence shown here is derived from an EMBL/GenBank/DDBJ whole genome shotgun (WGS) entry which is preliminary data.</text>
</comment>
<dbReference type="InterPro" id="IPR007332">
    <property type="entry name" value="DUF411"/>
</dbReference>
<feature type="chain" id="PRO_5018966084" evidence="1">
    <location>
        <begin position="21"/>
        <end position="149"/>
    </location>
</feature>
<evidence type="ECO:0000256" key="1">
    <source>
        <dbReference type="SAM" id="SignalP"/>
    </source>
</evidence>
<dbReference type="Proteomes" id="UP000283255">
    <property type="component" value="Unassembled WGS sequence"/>
</dbReference>
<organism evidence="2 3">
    <name type="scientific">Motilimonas pumila</name>
    <dbReference type="NCBI Taxonomy" id="2303987"/>
    <lineage>
        <taxon>Bacteria</taxon>
        <taxon>Pseudomonadati</taxon>
        <taxon>Pseudomonadota</taxon>
        <taxon>Gammaproteobacteria</taxon>
        <taxon>Alteromonadales</taxon>
        <taxon>Alteromonadales genera incertae sedis</taxon>
        <taxon>Motilimonas</taxon>
    </lineage>
</organism>
<reference evidence="2 3" key="1">
    <citation type="submission" date="2018-09" db="EMBL/GenBank/DDBJ databases">
        <authorList>
            <person name="Wang F."/>
        </authorList>
    </citation>
    <scope>NUCLEOTIDE SEQUENCE [LARGE SCALE GENOMIC DNA]</scope>
    <source>
        <strain evidence="2 3">PLHSC7-2</strain>
    </source>
</reference>
<dbReference type="AlphaFoldDB" id="A0A418YED3"/>
<sequence length="149" mass="16095">MLARLLLAASLSVTATSVIAANMEMHKSAQCGCCTEWGDIMAEKGHNVSVIEQQNMTQIKQQVGLLPGLQSCHTVKVSNATGHEYIIEGHVPEADILKLLAQQPESVVGLAAPGMPRFSPGMAQPGEPYQGFDVIAWDKTGKQWVFSQY</sequence>